<evidence type="ECO:0000313" key="3">
    <source>
        <dbReference type="Proteomes" id="UP000683507"/>
    </source>
</evidence>
<accession>A0A916NJ06</accession>
<protein>
    <recommendedName>
        <fullName evidence="1">HipA N-terminal subdomain 1 domain-containing protein</fullName>
    </recommendedName>
</protein>
<dbReference type="EMBL" id="OU015584">
    <property type="protein sequence ID" value="CAG5086061.1"/>
    <property type="molecule type" value="Genomic_DNA"/>
</dbReference>
<keyword evidence="3" id="KW-1185">Reference proteome</keyword>
<dbReference type="NCBIfam" id="TIGR03071">
    <property type="entry name" value="couple_hipA"/>
    <property type="match status" value="1"/>
</dbReference>
<dbReference type="KEGG" id="ptan:CRYO30217_02994"/>
<reference evidence="2" key="1">
    <citation type="submission" date="2021-04" db="EMBL/GenBank/DDBJ databases">
        <authorList>
            <person name="Rodrigo-Torres L."/>
            <person name="Arahal R. D."/>
            <person name="Lucena T."/>
        </authorList>
    </citation>
    <scope>NUCLEOTIDE SEQUENCE</scope>
    <source>
        <strain evidence="2">AS29M-1</strain>
    </source>
</reference>
<evidence type="ECO:0000259" key="1">
    <source>
        <dbReference type="Pfam" id="PF13657"/>
    </source>
</evidence>
<feature type="domain" description="HipA N-terminal subdomain 1" evidence="1">
    <location>
        <begin position="5"/>
        <end position="103"/>
    </location>
</feature>
<evidence type="ECO:0000313" key="2">
    <source>
        <dbReference type="EMBL" id="CAG5086061.1"/>
    </source>
</evidence>
<sequence length="108" mass="12336">MRIAEVYRNKRLAGRLTEDDQRNYTFVYDDEYFADTNAPAISLTLPKTSKTYTSDILFPFFFNMLSEGVNKKLQSRTLRIDEKDHFGLLMATAGTDTIGAITIKKVAE</sequence>
<dbReference type="AlphaFoldDB" id="A0A916NJ06"/>
<dbReference type="Proteomes" id="UP000683507">
    <property type="component" value="Chromosome"/>
</dbReference>
<dbReference type="Pfam" id="PF13657">
    <property type="entry name" value="Couple_hipA"/>
    <property type="match status" value="1"/>
</dbReference>
<organism evidence="2 3">
    <name type="scientific">Parvicella tangerina</name>
    <dbReference type="NCBI Taxonomy" id="2829795"/>
    <lineage>
        <taxon>Bacteria</taxon>
        <taxon>Pseudomonadati</taxon>
        <taxon>Bacteroidota</taxon>
        <taxon>Flavobacteriia</taxon>
        <taxon>Flavobacteriales</taxon>
        <taxon>Parvicellaceae</taxon>
        <taxon>Parvicella</taxon>
    </lineage>
</organism>
<dbReference type="RefSeq" id="WP_258543189.1">
    <property type="nucleotide sequence ID" value="NZ_OU015584.1"/>
</dbReference>
<name>A0A916NJ06_9FLAO</name>
<gene>
    <name evidence="2" type="ORF">CRYO30217_02994</name>
</gene>
<dbReference type="InterPro" id="IPR017508">
    <property type="entry name" value="HipA_N1"/>
</dbReference>
<proteinExistence type="predicted"/>